<dbReference type="CDD" id="cd12355">
    <property type="entry name" value="RRM_RBM18"/>
    <property type="match status" value="1"/>
</dbReference>
<dbReference type="InterPro" id="IPR035979">
    <property type="entry name" value="RBD_domain_sf"/>
</dbReference>
<protein>
    <recommendedName>
        <fullName evidence="1">Probable RNA-binding protein 18</fullName>
    </recommendedName>
    <alternativeName>
        <fullName evidence="3">RNA-binding motif protein 18</fullName>
    </alternativeName>
</protein>
<dbReference type="InterPro" id="IPR000504">
    <property type="entry name" value="RRM_dom"/>
</dbReference>
<evidence type="ECO:0000256" key="2">
    <source>
        <dbReference type="ARBA" id="ARBA00022884"/>
    </source>
</evidence>
<name>A0A4C1VPA4_EUMVA</name>
<dbReference type="PROSITE" id="PS50102">
    <property type="entry name" value="RRM"/>
    <property type="match status" value="1"/>
</dbReference>
<dbReference type="Proteomes" id="UP000299102">
    <property type="component" value="Unassembled WGS sequence"/>
</dbReference>
<evidence type="ECO:0000313" key="7">
    <source>
        <dbReference type="EMBL" id="GBP40966.1"/>
    </source>
</evidence>
<dbReference type="InterPro" id="IPR039157">
    <property type="entry name" value="RBM18_RRM"/>
</dbReference>
<dbReference type="OrthoDB" id="6730379at2759"/>
<accession>A0A4C1VPA4</accession>
<evidence type="ECO:0000259" key="6">
    <source>
        <dbReference type="PROSITE" id="PS50102"/>
    </source>
</evidence>
<evidence type="ECO:0000313" key="8">
    <source>
        <dbReference type="Proteomes" id="UP000299102"/>
    </source>
</evidence>
<feature type="region of interest" description="Disordered" evidence="5">
    <location>
        <begin position="168"/>
        <end position="195"/>
    </location>
</feature>
<keyword evidence="2 4" id="KW-0694">RNA-binding</keyword>
<dbReference type="SUPFAM" id="SSF54928">
    <property type="entry name" value="RNA-binding domain, RBD"/>
    <property type="match status" value="1"/>
</dbReference>
<comment type="caution">
    <text evidence="7">The sequence shown here is derived from an EMBL/GenBank/DDBJ whole genome shotgun (WGS) entry which is preliminary data.</text>
</comment>
<reference evidence="7 8" key="1">
    <citation type="journal article" date="2019" name="Commun. Biol.">
        <title>The bagworm genome reveals a unique fibroin gene that provides high tensile strength.</title>
        <authorList>
            <person name="Kono N."/>
            <person name="Nakamura H."/>
            <person name="Ohtoshi R."/>
            <person name="Tomita M."/>
            <person name="Numata K."/>
            <person name="Arakawa K."/>
        </authorList>
    </citation>
    <scope>NUCLEOTIDE SEQUENCE [LARGE SCALE GENOMIC DNA]</scope>
</reference>
<evidence type="ECO:0000256" key="1">
    <source>
        <dbReference type="ARBA" id="ARBA00021141"/>
    </source>
</evidence>
<gene>
    <name evidence="7" type="primary">RBM18</name>
    <name evidence="7" type="ORF">EVAR_26047_1</name>
</gene>
<dbReference type="SMART" id="SM00360">
    <property type="entry name" value="RRM"/>
    <property type="match status" value="1"/>
</dbReference>
<feature type="domain" description="RRM" evidence="6">
    <location>
        <begin position="20"/>
        <end position="101"/>
    </location>
</feature>
<dbReference type="GO" id="GO:0003723">
    <property type="term" value="F:RNA binding"/>
    <property type="evidence" value="ECO:0007669"/>
    <property type="project" value="UniProtKB-UniRule"/>
</dbReference>
<dbReference type="Pfam" id="PF00076">
    <property type="entry name" value="RRM_1"/>
    <property type="match status" value="1"/>
</dbReference>
<dbReference type="EMBL" id="BGZK01000390">
    <property type="protein sequence ID" value="GBP40966.1"/>
    <property type="molecule type" value="Genomic_DNA"/>
</dbReference>
<proteinExistence type="predicted"/>
<dbReference type="AlphaFoldDB" id="A0A4C1VPA4"/>
<evidence type="ECO:0000256" key="4">
    <source>
        <dbReference type="PROSITE-ProRule" id="PRU00176"/>
    </source>
</evidence>
<dbReference type="Gene3D" id="3.30.70.330">
    <property type="match status" value="1"/>
</dbReference>
<evidence type="ECO:0000256" key="5">
    <source>
        <dbReference type="SAM" id="MobiDB-lite"/>
    </source>
</evidence>
<feature type="compositionally biased region" description="Basic residues" evidence="5">
    <location>
        <begin position="173"/>
        <end position="195"/>
    </location>
</feature>
<dbReference type="InterPro" id="IPR050441">
    <property type="entry name" value="RBM"/>
</dbReference>
<dbReference type="STRING" id="151549.A0A4C1VPA4"/>
<organism evidence="7 8">
    <name type="scientific">Eumeta variegata</name>
    <name type="common">Bagworm moth</name>
    <name type="synonym">Eumeta japonica</name>
    <dbReference type="NCBI Taxonomy" id="151549"/>
    <lineage>
        <taxon>Eukaryota</taxon>
        <taxon>Metazoa</taxon>
        <taxon>Ecdysozoa</taxon>
        <taxon>Arthropoda</taxon>
        <taxon>Hexapoda</taxon>
        <taxon>Insecta</taxon>
        <taxon>Pterygota</taxon>
        <taxon>Neoptera</taxon>
        <taxon>Endopterygota</taxon>
        <taxon>Lepidoptera</taxon>
        <taxon>Glossata</taxon>
        <taxon>Ditrysia</taxon>
        <taxon>Tineoidea</taxon>
        <taxon>Psychidae</taxon>
        <taxon>Oiketicinae</taxon>
        <taxon>Eumeta</taxon>
    </lineage>
</organism>
<dbReference type="PANTHER" id="PTHR48034">
    <property type="entry name" value="TRANSFORMER-2 SEX-DETERMINING PROTEIN-RELATED"/>
    <property type="match status" value="1"/>
</dbReference>
<keyword evidence="8" id="KW-1185">Reference proteome</keyword>
<dbReference type="InterPro" id="IPR012677">
    <property type="entry name" value="Nucleotide-bd_a/b_plait_sf"/>
</dbReference>
<evidence type="ECO:0000256" key="3">
    <source>
        <dbReference type="ARBA" id="ARBA00030780"/>
    </source>
</evidence>
<sequence length="195" mass="22273">MDASLPLHLEPIQHNEVCDKRLWIGNLDTRVNEYQLLKMVRVYGNIEKLDMLFHRSGPNVGQPRGFAFVTYKSRQDAVNAMNSLNGQLLGTKRICVKFAKNNSDDHEKPKPELGIAALAGTNPKPESKLSKKTAIQSIEAKLKMLESMKAGDDFEVNKLAALETPIITQYQSKQHHPPHKSISQWRRRHPYHKKR</sequence>